<evidence type="ECO:0000313" key="1">
    <source>
        <dbReference type="EMBL" id="KAL3688594.1"/>
    </source>
</evidence>
<protein>
    <submittedName>
        <fullName evidence="1">Uncharacterized protein</fullName>
    </submittedName>
</protein>
<proteinExistence type="predicted"/>
<gene>
    <name evidence="1" type="ORF">R1sor_014903</name>
</gene>
<name>A0ABD3HGW6_9MARC</name>
<organism evidence="1 2">
    <name type="scientific">Riccia sorocarpa</name>
    <dbReference type="NCBI Taxonomy" id="122646"/>
    <lineage>
        <taxon>Eukaryota</taxon>
        <taxon>Viridiplantae</taxon>
        <taxon>Streptophyta</taxon>
        <taxon>Embryophyta</taxon>
        <taxon>Marchantiophyta</taxon>
        <taxon>Marchantiopsida</taxon>
        <taxon>Marchantiidae</taxon>
        <taxon>Marchantiales</taxon>
        <taxon>Ricciaceae</taxon>
        <taxon>Riccia</taxon>
    </lineage>
</organism>
<accession>A0ABD3HGW6</accession>
<dbReference type="Proteomes" id="UP001633002">
    <property type="component" value="Unassembled WGS sequence"/>
</dbReference>
<evidence type="ECO:0000313" key="2">
    <source>
        <dbReference type="Proteomes" id="UP001633002"/>
    </source>
</evidence>
<comment type="caution">
    <text evidence="1">The sequence shown here is derived from an EMBL/GenBank/DDBJ whole genome shotgun (WGS) entry which is preliminary data.</text>
</comment>
<dbReference type="AlphaFoldDB" id="A0ABD3HGW6"/>
<sequence length="538" mass="61792">MIDECLLYRVFNVKRWLPQAGYCDDRHIWDFEQEESSRLLDDLLSMVNDREYSDMTLPLVASSTLIQVLRHIYAGRSLNSQYRLHVTGKNYVYTEEMLNSVAVGLSNMVTLVMDKPTNMRESEIRPPTLKAILVRMVQILVSDNLSGATISNLSKDAFMFYLENIREEWLSNSSWQWSLEEYRKLTQVLIWCLRTGGSQDVKCLPSTESVARFLRDGDQRELFESSRPGPLSGYPSQVAPKDFEIVLPDTMTNNFSDLVAIVNLTRIHPDVLLTVVKPSRIIDAERLTKILRVQALLDSRCLRTSCLRSAPNLFCRDRSAPYLFCFREWSRIHDRLRTPTTRIDFEHPDRFSGSMLKQETFDAATQMHFYGIYQWAIVPTLRQDGSSIPKEDRRYPGGFQIGFYMRLHGEFSSEDDTALCLSQNPKGWALEISDDAGSAKFYGREVELEPVWVLPTGKRIEVDKEIEVKLSRVDQVSSFSYDGSSISVVLKNLQGGLLYPAVSFRSRLLKVSMIFRGGFDQEVLLTEEGFKRGELYDS</sequence>
<reference evidence="1 2" key="1">
    <citation type="submission" date="2024-09" db="EMBL/GenBank/DDBJ databases">
        <title>Chromosome-scale assembly of Riccia sorocarpa.</title>
        <authorList>
            <person name="Paukszto L."/>
        </authorList>
    </citation>
    <scope>NUCLEOTIDE SEQUENCE [LARGE SCALE GENOMIC DNA]</scope>
    <source>
        <strain evidence="1">LP-2024</strain>
        <tissue evidence="1">Aerial parts of the thallus</tissue>
    </source>
</reference>
<keyword evidence="2" id="KW-1185">Reference proteome</keyword>
<dbReference type="EMBL" id="JBJQOH010000004">
    <property type="protein sequence ID" value="KAL3688594.1"/>
    <property type="molecule type" value="Genomic_DNA"/>
</dbReference>